<dbReference type="AlphaFoldDB" id="A0A806FGM8"/>
<protein>
    <submittedName>
        <fullName evidence="1">Uncharacterized protein</fullName>
    </submittedName>
</protein>
<sequence length="43" mass="4910">MDYEKPTQYAAHLRNSAGNRPGSISQQTLRMLYISLKHCKSTI</sequence>
<organism evidence="1 2">
    <name type="scientific">Bifidobacterium animalis subsp. lactis CNCM I-2494</name>
    <dbReference type="NCBI Taxonomy" id="1042403"/>
    <lineage>
        <taxon>Bacteria</taxon>
        <taxon>Bacillati</taxon>
        <taxon>Actinomycetota</taxon>
        <taxon>Actinomycetes</taxon>
        <taxon>Bifidobacteriales</taxon>
        <taxon>Bifidobacteriaceae</taxon>
        <taxon>Bifidobacterium</taxon>
    </lineage>
</organism>
<evidence type="ECO:0000313" key="1">
    <source>
        <dbReference type="EMBL" id="AEK29625.1"/>
    </source>
</evidence>
<dbReference type="KEGG" id="bnm:BALAC2494_00946"/>
<name>A0A806FGM8_BIFAN</name>
<accession>A0A806FGM8</accession>
<dbReference type="Proteomes" id="UP000008394">
    <property type="component" value="Chromosome"/>
</dbReference>
<evidence type="ECO:0000313" key="2">
    <source>
        <dbReference type="Proteomes" id="UP000008394"/>
    </source>
</evidence>
<reference evidence="1 2" key="1">
    <citation type="journal article" date="2011" name="J. Bacteriol.">
        <title>Genome Sequence of the Probiotic Strain Bifidobacterium animalis subsp. lactis CNCM I-2494.</title>
        <authorList>
            <person name="Chervaux C."/>
            <person name="Grimaldi C."/>
            <person name="Bolotin A."/>
            <person name="Quinquis B."/>
            <person name="Legrain-Raspaud S."/>
            <person name="van Hylckama Vlieg J.E."/>
            <person name="Denariaz G."/>
            <person name="Smokvina T."/>
        </authorList>
    </citation>
    <scope>NUCLEOTIDE SEQUENCE [LARGE SCALE GENOMIC DNA]</scope>
    <source>
        <strain evidence="1 2">CNCM I-2494</strain>
    </source>
</reference>
<proteinExistence type="predicted"/>
<dbReference type="EMBL" id="CP002915">
    <property type="protein sequence ID" value="AEK29625.1"/>
    <property type="molecule type" value="Genomic_DNA"/>
</dbReference>
<gene>
    <name evidence="1" type="ORF">BALAC2494_00946</name>
</gene>